<evidence type="ECO:0000313" key="3">
    <source>
        <dbReference type="EMBL" id="PIP57443.1"/>
    </source>
</evidence>
<keyword evidence="2" id="KW-0812">Transmembrane</keyword>
<keyword evidence="2" id="KW-0472">Membrane</keyword>
<dbReference type="Proteomes" id="UP000229847">
    <property type="component" value="Unassembled WGS sequence"/>
</dbReference>
<accession>A0A2H0BID6</accession>
<evidence type="ECO:0000256" key="1">
    <source>
        <dbReference type="SAM" id="MobiDB-lite"/>
    </source>
</evidence>
<feature type="region of interest" description="Disordered" evidence="1">
    <location>
        <begin position="165"/>
        <end position="190"/>
    </location>
</feature>
<name>A0A2H0BID6_9BACT</name>
<evidence type="ECO:0000256" key="2">
    <source>
        <dbReference type="SAM" id="Phobius"/>
    </source>
</evidence>
<evidence type="ECO:0000313" key="4">
    <source>
        <dbReference type="Proteomes" id="UP000229847"/>
    </source>
</evidence>
<keyword evidence="2" id="KW-1133">Transmembrane helix</keyword>
<protein>
    <submittedName>
        <fullName evidence="3">Uncharacterized protein</fullName>
    </submittedName>
</protein>
<dbReference type="AlphaFoldDB" id="A0A2H0BID6"/>
<sequence length="190" mass="20898">MPEEKPLVEVKVTNPVTYLKNWWNKVMGKEGVYFSFRIHPLTAFLIAFGLTAGIFSIGRYSVNIPFLKYEVVNSPIPAATPAVWKETAYTGTLQFSKVAGKFYLMVTSSSELITLEVPENIDLTDYVGKRILAIGNYNKSKKILQVTDAKTLEVLPKTQILIPLQSPSGQATSEPTMSPTPEASPSASPV</sequence>
<gene>
    <name evidence="3" type="ORF">COX03_03120</name>
</gene>
<feature type="transmembrane region" description="Helical" evidence="2">
    <location>
        <begin position="38"/>
        <end position="58"/>
    </location>
</feature>
<proteinExistence type="predicted"/>
<reference evidence="3 4" key="1">
    <citation type="submission" date="2017-09" db="EMBL/GenBank/DDBJ databases">
        <title>Depth-based differentiation of microbial function through sediment-hosted aquifers and enrichment of novel symbionts in the deep terrestrial subsurface.</title>
        <authorList>
            <person name="Probst A.J."/>
            <person name="Ladd B."/>
            <person name="Jarett J.K."/>
            <person name="Geller-Mcgrath D.E."/>
            <person name="Sieber C.M."/>
            <person name="Emerson J.B."/>
            <person name="Anantharaman K."/>
            <person name="Thomas B.C."/>
            <person name="Malmstrom R."/>
            <person name="Stieglmeier M."/>
            <person name="Klingl A."/>
            <person name="Woyke T."/>
            <person name="Ryan C.M."/>
            <person name="Banfield J.F."/>
        </authorList>
    </citation>
    <scope>NUCLEOTIDE SEQUENCE [LARGE SCALE GENOMIC DNA]</scope>
    <source>
        <strain evidence="3">CG22_combo_CG10-13_8_21_14_all_39_10</strain>
    </source>
</reference>
<dbReference type="EMBL" id="PCSW01000095">
    <property type="protein sequence ID" value="PIP57443.1"/>
    <property type="molecule type" value="Genomic_DNA"/>
</dbReference>
<comment type="caution">
    <text evidence="3">The sequence shown here is derived from an EMBL/GenBank/DDBJ whole genome shotgun (WGS) entry which is preliminary data.</text>
</comment>
<organism evidence="3 4">
    <name type="scientific">Candidatus Woesebacteria bacterium CG22_combo_CG10-13_8_21_14_all_39_10</name>
    <dbReference type="NCBI Taxonomy" id="1975059"/>
    <lineage>
        <taxon>Bacteria</taxon>
        <taxon>Candidatus Woeseibacteriota</taxon>
    </lineage>
</organism>
<feature type="compositionally biased region" description="Low complexity" evidence="1">
    <location>
        <begin position="171"/>
        <end position="190"/>
    </location>
</feature>